<dbReference type="Proteomes" id="UP000694388">
    <property type="component" value="Unplaced"/>
</dbReference>
<dbReference type="FunFam" id="3.30.710.10:FF:000002">
    <property type="entry name" value="Potassium voltage-gated channel subfamily C member 2"/>
    <property type="match status" value="1"/>
</dbReference>
<dbReference type="InterPro" id="IPR003974">
    <property type="entry name" value="K_chnl_volt-dep_Kv3"/>
</dbReference>
<dbReference type="Gene3D" id="3.30.710.10">
    <property type="entry name" value="Potassium Channel Kv1.1, Chain A"/>
    <property type="match status" value="1"/>
</dbReference>
<proteinExistence type="predicted"/>
<dbReference type="GO" id="GO:0043679">
    <property type="term" value="C:axon terminus"/>
    <property type="evidence" value="ECO:0007669"/>
    <property type="project" value="TreeGrafter"/>
</dbReference>
<evidence type="ECO:0000256" key="2">
    <source>
        <dbReference type="ARBA" id="ARBA00022448"/>
    </source>
</evidence>
<organism evidence="10 11">
    <name type="scientific">Eptatretus burgeri</name>
    <name type="common">Inshore hagfish</name>
    <dbReference type="NCBI Taxonomy" id="7764"/>
    <lineage>
        <taxon>Eukaryota</taxon>
        <taxon>Metazoa</taxon>
        <taxon>Chordata</taxon>
        <taxon>Craniata</taxon>
        <taxon>Vertebrata</taxon>
        <taxon>Cyclostomata</taxon>
        <taxon>Myxini</taxon>
        <taxon>Myxiniformes</taxon>
        <taxon>Myxinidae</taxon>
        <taxon>Eptatretinae</taxon>
        <taxon>Eptatretus</taxon>
    </lineage>
</organism>
<dbReference type="InterPro" id="IPR011333">
    <property type="entry name" value="SKP1/BTB/POZ_sf"/>
</dbReference>
<keyword evidence="6" id="KW-0472">Membrane</keyword>
<keyword evidence="5" id="KW-0406">Ion transport</keyword>
<dbReference type="PANTHER" id="PTHR11537:SF252">
    <property type="entry name" value="POTASSIUM VOLTAGE-GATED CHANNEL PROTEIN SHAW"/>
    <property type="match status" value="1"/>
</dbReference>
<dbReference type="SMART" id="SM00225">
    <property type="entry name" value="BTB"/>
    <property type="match status" value="1"/>
</dbReference>
<dbReference type="Ensembl" id="ENSEBUT00000017740.1">
    <property type="protein sequence ID" value="ENSEBUP00000017164.1"/>
    <property type="gene ID" value="ENSEBUG00000010730.1"/>
</dbReference>
<dbReference type="SUPFAM" id="SSF54695">
    <property type="entry name" value="POZ domain"/>
    <property type="match status" value="1"/>
</dbReference>
<dbReference type="PRINTS" id="PR00169">
    <property type="entry name" value="KCHANNEL"/>
</dbReference>
<evidence type="ECO:0000256" key="5">
    <source>
        <dbReference type="ARBA" id="ARBA00023065"/>
    </source>
</evidence>
<dbReference type="GO" id="GO:0042734">
    <property type="term" value="C:presynaptic membrane"/>
    <property type="evidence" value="ECO:0007669"/>
    <property type="project" value="TreeGrafter"/>
</dbReference>
<evidence type="ECO:0000259" key="9">
    <source>
        <dbReference type="SMART" id="SM00225"/>
    </source>
</evidence>
<sequence>MISSVCVSSFRGRKSGNNKPPSRTCLRGTMGSSEEEEEERVVLNVGGTRHVTYRSTLRTLPGTRLAWLAEPDSHRTPDFDLHSGEFFFDRHPGVFAHVLNYYRTGKLHCPADVCGPLFEDELAFWGIDETDVEACCWMTYRQHRDAEEALDSFENTDGATPGADGCEAKRFGRDEAVGDGVTGWWRRWQPRIWELFEEPYSSTAARVCMIGGLGEVV</sequence>
<keyword evidence="7" id="KW-0407">Ion channel</keyword>
<evidence type="ECO:0000256" key="3">
    <source>
        <dbReference type="ARBA" id="ARBA00022692"/>
    </source>
</evidence>
<dbReference type="InterPro" id="IPR000210">
    <property type="entry name" value="BTB/POZ_dom"/>
</dbReference>
<name>A0A8C4QLA0_EPTBU</name>
<keyword evidence="2" id="KW-0813">Transport</keyword>
<evidence type="ECO:0000256" key="8">
    <source>
        <dbReference type="SAM" id="MobiDB-lite"/>
    </source>
</evidence>
<dbReference type="GO" id="GO:0005251">
    <property type="term" value="F:delayed rectifier potassium channel activity"/>
    <property type="evidence" value="ECO:0007669"/>
    <property type="project" value="TreeGrafter"/>
</dbReference>
<dbReference type="Pfam" id="PF02214">
    <property type="entry name" value="BTB_2"/>
    <property type="match status" value="1"/>
</dbReference>
<keyword evidence="3" id="KW-0812">Transmembrane</keyword>
<feature type="domain" description="BTB" evidence="9">
    <location>
        <begin position="39"/>
        <end position="143"/>
    </location>
</feature>
<evidence type="ECO:0000256" key="4">
    <source>
        <dbReference type="ARBA" id="ARBA00022989"/>
    </source>
</evidence>
<dbReference type="GO" id="GO:0008076">
    <property type="term" value="C:voltage-gated potassium channel complex"/>
    <property type="evidence" value="ECO:0007669"/>
    <property type="project" value="InterPro"/>
</dbReference>
<evidence type="ECO:0000256" key="7">
    <source>
        <dbReference type="ARBA" id="ARBA00023303"/>
    </source>
</evidence>
<dbReference type="GO" id="GO:0045211">
    <property type="term" value="C:postsynaptic membrane"/>
    <property type="evidence" value="ECO:0007669"/>
    <property type="project" value="TreeGrafter"/>
</dbReference>
<keyword evidence="11" id="KW-1185">Reference proteome</keyword>
<evidence type="ECO:0000313" key="11">
    <source>
        <dbReference type="Proteomes" id="UP000694388"/>
    </source>
</evidence>
<evidence type="ECO:0000313" key="10">
    <source>
        <dbReference type="Ensembl" id="ENSEBUP00000017164.1"/>
    </source>
</evidence>
<dbReference type="InterPro" id="IPR003131">
    <property type="entry name" value="T1-type_BTB"/>
</dbReference>
<dbReference type="InterPro" id="IPR021645">
    <property type="entry name" value="Shal-type_N"/>
</dbReference>
<evidence type="ECO:0000256" key="6">
    <source>
        <dbReference type="ARBA" id="ARBA00023136"/>
    </source>
</evidence>
<dbReference type="PRINTS" id="PR01498">
    <property type="entry name" value="SHAWCHANNEL"/>
</dbReference>
<protein>
    <recommendedName>
        <fullName evidence="9">BTB domain-containing protein</fullName>
    </recommendedName>
</protein>
<dbReference type="GO" id="GO:0032590">
    <property type="term" value="C:dendrite membrane"/>
    <property type="evidence" value="ECO:0007669"/>
    <property type="project" value="TreeGrafter"/>
</dbReference>
<dbReference type="GeneTree" id="ENSGT00940000158860"/>
<dbReference type="Pfam" id="PF11601">
    <property type="entry name" value="Shal-type"/>
    <property type="match status" value="1"/>
</dbReference>
<feature type="region of interest" description="Disordered" evidence="8">
    <location>
        <begin position="12"/>
        <end position="33"/>
    </location>
</feature>
<dbReference type="AlphaFoldDB" id="A0A8C4QLA0"/>
<keyword evidence="4" id="KW-1133">Transmembrane helix</keyword>
<evidence type="ECO:0000256" key="1">
    <source>
        <dbReference type="ARBA" id="ARBA00004141"/>
    </source>
</evidence>
<accession>A0A8C4QLA0</accession>
<reference evidence="10" key="1">
    <citation type="submission" date="2025-08" db="UniProtKB">
        <authorList>
            <consortium name="Ensembl"/>
        </authorList>
    </citation>
    <scope>IDENTIFICATION</scope>
</reference>
<dbReference type="GO" id="GO:0032809">
    <property type="term" value="C:neuronal cell body membrane"/>
    <property type="evidence" value="ECO:0007669"/>
    <property type="project" value="TreeGrafter"/>
</dbReference>
<dbReference type="GO" id="GO:0051260">
    <property type="term" value="P:protein homooligomerization"/>
    <property type="evidence" value="ECO:0007669"/>
    <property type="project" value="InterPro"/>
</dbReference>
<dbReference type="PANTHER" id="PTHR11537">
    <property type="entry name" value="VOLTAGE-GATED POTASSIUM CHANNEL"/>
    <property type="match status" value="1"/>
</dbReference>
<dbReference type="GO" id="GO:0001508">
    <property type="term" value="P:action potential"/>
    <property type="evidence" value="ECO:0007669"/>
    <property type="project" value="TreeGrafter"/>
</dbReference>
<reference evidence="10" key="2">
    <citation type="submission" date="2025-09" db="UniProtKB">
        <authorList>
            <consortium name="Ensembl"/>
        </authorList>
    </citation>
    <scope>IDENTIFICATION</scope>
</reference>
<dbReference type="OMA" id="WMTTIST"/>
<comment type="subcellular location">
    <subcellularLocation>
        <location evidence="1">Membrane</location>
        <topology evidence="1">Multi-pass membrane protein</topology>
    </subcellularLocation>
</comment>
<dbReference type="InterPro" id="IPR028325">
    <property type="entry name" value="VG_K_chnl"/>
</dbReference>